<dbReference type="EC" id="2.3.1.181" evidence="2"/>
<evidence type="ECO:0000313" key="2">
    <source>
        <dbReference type="RefSeq" id="WP_425387923.1"/>
    </source>
</evidence>
<proteinExistence type="predicted"/>
<keyword evidence="2" id="KW-0808">Transferase</keyword>
<organism evidence="1 2">
    <name type="scientific">Derxia gummosa DSM 723</name>
    <dbReference type="NCBI Taxonomy" id="1121388"/>
    <lineage>
        <taxon>Bacteria</taxon>
        <taxon>Pseudomonadati</taxon>
        <taxon>Pseudomonadota</taxon>
        <taxon>Betaproteobacteria</taxon>
        <taxon>Burkholderiales</taxon>
        <taxon>Alcaligenaceae</taxon>
        <taxon>Derxia</taxon>
    </lineage>
</organism>
<name>A0AC36KLD6_9BURK</name>
<protein>
    <submittedName>
        <fullName evidence="2">Lipoyl(Octanoyl) transferase LipB</fullName>
        <ecNumber evidence="2">2.3.1.181</ecNumber>
    </submittedName>
</protein>
<reference evidence="2" key="1">
    <citation type="submission" date="2025-08" db="UniProtKB">
        <authorList>
            <consortium name="RefSeq"/>
        </authorList>
    </citation>
    <scope>IDENTIFICATION</scope>
</reference>
<gene>
    <name evidence="2" type="primary">lipB</name>
</gene>
<sequence>MPEAGSATIATDALAAGNPPPAKRVAPFAPVVRRLGRVPYEPTVEAMRELTAARTPDTPDEVWVLEHEPVYTLGQAGKPEHLLRANGIPMVQTDRGGQITYHGPGQVIVYLMVDLRRRGYLVKEAVQRIEQAVIDTLARHGIAADRKAGAPGVYLLEPGPDGRRQPGAKIAALGLRVRNGCTYHGVALNVAMDLAPFADINPCGYAGLETTDMAHAGVALAWDTAATGLADELLRQIGRPA</sequence>
<accession>A0AC36KLD6</accession>
<keyword evidence="1" id="KW-1185">Reference proteome</keyword>
<evidence type="ECO:0000313" key="1">
    <source>
        <dbReference type="Proteomes" id="UP000675920"/>
    </source>
</evidence>
<dbReference type="Proteomes" id="UP000675920">
    <property type="component" value="Unplaced"/>
</dbReference>
<dbReference type="RefSeq" id="WP_425387923.1">
    <property type="nucleotide sequence ID" value="NZ_AXWS01000007.1"/>
</dbReference>